<protein>
    <submittedName>
        <fullName evidence="2">Uncharacterized protein</fullName>
    </submittedName>
</protein>
<dbReference type="EMBL" id="UXSR01005309">
    <property type="protein sequence ID" value="VDD80932.1"/>
    <property type="molecule type" value="Genomic_DNA"/>
</dbReference>
<feature type="compositionally biased region" description="Basic and acidic residues" evidence="1">
    <location>
        <begin position="757"/>
        <end position="767"/>
    </location>
</feature>
<feature type="region of interest" description="Disordered" evidence="1">
    <location>
        <begin position="1"/>
        <end position="22"/>
    </location>
</feature>
<keyword evidence="3" id="KW-1185">Reference proteome</keyword>
<feature type="compositionally biased region" description="Polar residues" evidence="1">
    <location>
        <begin position="772"/>
        <end position="781"/>
    </location>
</feature>
<feature type="region of interest" description="Disordered" evidence="1">
    <location>
        <begin position="585"/>
        <end position="618"/>
    </location>
</feature>
<feature type="compositionally biased region" description="Basic and acidic residues" evidence="1">
    <location>
        <begin position="301"/>
        <end position="330"/>
    </location>
</feature>
<organism evidence="2 3">
    <name type="scientific">Mesocestoides corti</name>
    <name type="common">Flatworm</name>
    <dbReference type="NCBI Taxonomy" id="53468"/>
    <lineage>
        <taxon>Eukaryota</taxon>
        <taxon>Metazoa</taxon>
        <taxon>Spiralia</taxon>
        <taxon>Lophotrochozoa</taxon>
        <taxon>Platyhelminthes</taxon>
        <taxon>Cestoda</taxon>
        <taxon>Eucestoda</taxon>
        <taxon>Cyclophyllidea</taxon>
        <taxon>Mesocestoididae</taxon>
        <taxon>Mesocestoides</taxon>
    </lineage>
</organism>
<feature type="compositionally biased region" description="Low complexity" evidence="1">
    <location>
        <begin position="1"/>
        <end position="12"/>
    </location>
</feature>
<reference evidence="2 3" key="1">
    <citation type="submission" date="2018-10" db="EMBL/GenBank/DDBJ databases">
        <authorList>
            <consortium name="Pathogen Informatics"/>
        </authorList>
    </citation>
    <scope>NUCLEOTIDE SEQUENCE [LARGE SCALE GENOMIC DNA]</scope>
</reference>
<dbReference type="OrthoDB" id="6256317at2759"/>
<evidence type="ECO:0000313" key="3">
    <source>
        <dbReference type="Proteomes" id="UP000267029"/>
    </source>
</evidence>
<feature type="region of interest" description="Disordered" evidence="1">
    <location>
        <begin position="686"/>
        <end position="710"/>
    </location>
</feature>
<feature type="region of interest" description="Disordered" evidence="1">
    <location>
        <begin position="269"/>
        <end position="379"/>
    </location>
</feature>
<gene>
    <name evidence="2" type="ORF">MCOS_LOCUS6935</name>
</gene>
<feature type="compositionally biased region" description="Acidic residues" evidence="1">
    <location>
        <begin position="357"/>
        <end position="366"/>
    </location>
</feature>
<evidence type="ECO:0000256" key="1">
    <source>
        <dbReference type="SAM" id="MobiDB-lite"/>
    </source>
</evidence>
<dbReference type="AlphaFoldDB" id="A0A0R3UHT5"/>
<sequence>MLLNANNNATTTSSRVLPQPQRRSQILVPLGPSDEPPVFNLALNQTEANRSFLLGIEEWLEQRPNNNQLMNRLVTCCKSNLAMVTPNPETLSLAPMQDQAAWFEDIFAMIFPLEDCESSTLALACIRRRMGSNKRYARAVTLLAHIEEMVHAMLASHEVTRDALSQSCKAYVIVACLAAVLSPPRQRVMDGVRQSLPPSTQPLLPSFQHQSQGFGASVIVKKGNTVTTLDPLELYQETSSRWDAAKVEFEHTAVFYGEKARPFSIHRHASGVEPQLQPTRPVSIKREHSISRVIFEDDDPSDRGASEKPLPDKQESDLRTRTQVEAKARQPDPPSRPSTQDDKPKKQNLLVRVPTEETIDYPEEVDTQPPNEFGFQKPDNHRSAMLSISLKPPDGEERGETIKARRSVVAAFRLRDGVPVQVSITGGTDSRRRWAMEELRKSLEDEEASAFMTGKLAQKTLTGLDAEAVYMDITGFKSDNQNDKDNSSSTSVNRSYLLSMSLSGCDEETDDCDPGSSGANLSKSEMVGAFKLKDGSPVKFRLTGGSVMKRQLAFHEMQRHLLNDEAGTFVNSKKVKEFFDNVETTLVSTGPPDDVDSRGTTGDQEGRSETIWSGQTQLQVEEEEERLVAADEGTVGSFKISQGAPPQLTRLVKRRNKRWRMMWEMQNRYIREEAITFLQGRNYTSANSTTDEDDDKSCTLEQGQSERRNTESIRFKIKNGITPQLTEIHQKESRKISGKDLWDMQRRLLHEEASTFLEQKHHNKGDLEEASATDTVTQSGPSACLTARIPSTSEESGPSRLIVTAEAQDDGTLVAQILTEVSFKRPFSDTSESIQVVLNLIAPKELSPDMI</sequence>
<name>A0A0R3UHT5_MESCO</name>
<dbReference type="Proteomes" id="UP000267029">
    <property type="component" value="Unassembled WGS sequence"/>
</dbReference>
<evidence type="ECO:0000313" key="2">
    <source>
        <dbReference type="EMBL" id="VDD80932.1"/>
    </source>
</evidence>
<feature type="compositionally biased region" description="Polar residues" evidence="1">
    <location>
        <begin position="13"/>
        <end position="22"/>
    </location>
</feature>
<proteinExistence type="predicted"/>
<accession>A0A0R3UHT5</accession>
<feature type="region of interest" description="Disordered" evidence="1">
    <location>
        <begin position="757"/>
        <end position="798"/>
    </location>
</feature>